<evidence type="ECO:0000256" key="2">
    <source>
        <dbReference type="ARBA" id="ARBA00022692"/>
    </source>
</evidence>
<evidence type="ECO:0000313" key="6">
    <source>
        <dbReference type="EMBL" id="GAA0866385.1"/>
    </source>
</evidence>
<feature type="transmembrane region" description="Helical" evidence="5">
    <location>
        <begin position="35"/>
        <end position="55"/>
    </location>
</feature>
<keyword evidence="1" id="KW-1003">Cell membrane</keyword>
<evidence type="ECO:0000313" key="7">
    <source>
        <dbReference type="Proteomes" id="UP001400965"/>
    </source>
</evidence>
<keyword evidence="4 5" id="KW-0472">Membrane</keyword>
<evidence type="ECO:0000256" key="3">
    <source>
        <dbReference type="ARBA" id="ARBA00022989"/>
    </source>
</evidence>
<sequence>MIEALILVLSLCIDTFVASIAYGTDRIKIPFTSNIVINLVCSLFLGISLSLGGLFKEFLPSTVASTLSFFLLLSLGVLRLFESFFKTYIQKFSNIGSPLTFKLFDFKFVLEIYASETKADYDKSKSLTIKEAIYLAVALSLDSIAVGFGSSLISINYFQVIMLSFFIGVMSLFLGVYFGKKFIEKIDINLSWLSGSMLILLAIIRFI</sequence>
<comment type="caution">
    <text evidence="6">The sequence shown here is derived from an EMBL/GenBank/DDBJ whole genome shotgun (WGS) entry which is preliminary data.</text>
</comment>
<feature type="transmembrane region" description="Helical" evidence="5">
    <location>
        <begin position="61"/>
        <end position="81"/>
    </location>
</feature>
<dbReference type="InterPro" id="IPR003810">
    <property type="entry name" value="Mntp/YtaF"/>
</dbReference>
<keyword evidence="2 5" id="KW-0812">Transmembrane</keyword>
<gene>
    <name evidence="6" type="primary">ytaF</name>
    <name evidence="6" type="ORF">GCM10008917_27470</name>
</gene>
<feature type="transmembrane region" description="Helical" evidence="5">
    <location>
        <begin position="6"/>
        <end position="23"/>
    </location>
</feature>
<feature type="transmembrane region" description="Helical" evidence="5">
    <location>
        <begin position="157"/>
        <end position="178"/>
    </location>
</feature>
<dbReference type="EMBL" id="BAAACP010000028">
    <property type="protein sequence ID" value="GAA0866385.1"/>
    <property type="molecule type" value="Genomic_DNA"/>
</dbReference>
<evidence type="ECO:0000256" key="5">
    <source>
        <dbReference type="SAM" id="Phobius"/>
    </source>
</evidence>
<protein>
    <submittedName>
        <fullName evidence="6">Sporulation membrane protein YtaF</fullName>
    </submittedName>
</protein>
<dbReference type="Pfam" id="PF02659">
    <property type="entry name" value="Mntp"/>
    <property type="match status" value="1"/>
</dbReference>
<proteinExistence type="predicted"/>
<dbReference type="PANTHER" id="PTHR35529">
    <property type="entry name" value="MANGANESE EFFLUX PUMP MNTP-RELATED"/>
    <property type="match status" value="1"/>
</dbReference>
<dbReference type="InterPro" id="IPR014205">
    <property type="entry name" value="Spore_YtaF"/>
</dbReference>
<dbReference type="Proteomes" id="UP001400965">
    <property type="component" value="Unassembled WGS sequence"/>
</dbReference>
<dbReference type="NCBIfam" id="TIGR02840">
    <property type="entry name" value="spore_YtaF"/>
    <property type="match status" value="1"/>
</dbReference>
<dbReference type="PANTHER" id="PTHR35529:SF2">
    <property type="entry name" value="SPORULATION PROTEIN YTAF-RELATED"/>
    <property type="match status" value="1"/>
</dbReference>
<feature type="transmembrane region" description="Helical" evidence="5">
    <location>
        <begin position="132"/>
        <end position="151"/>
    </location>
</feature>
<organism evidence="6 7">
    <name type="scientific">Paraclostridium tenue</name>
    <dbReference type="NCBI Taxonomy" id="1737"/>
    <lineage>
        <taxon>Bacteria</taxon>
        <taxon>Bacillati</taxon>
        <taxon>Bacillota</taxon>
        <taxon>Clostridia</taxon>
        <taxon>Peptostreptococcales</taxon>
        <taxon>Peptostreptococcaceae</taxon>
        <taxon>Paraclostridium</taxon>
    </lineage>
</organism>
<keyword evidence="3 5" id="KW-1133">Transmembrane helix</keyword>
<reference evidence="6 7" key="1">
    <citation type="journal article" date="2019" name="Int. J. Syst. Evol. Microbiol.">
        <title>The Global Catalogue of Microorganisms (GCM) 10K type strain sequencing project: providing services to taxonomists for standard genome sequencing and annotation.</title>
        <authorList>
            <consortium name="The Broad Institute Genomics Platform"/>
            <consortium name="The Broad Institute Genome Sequencing Center for Infectious Disease"/>
            <person name="Wu L."/>
            <person name="Ma J."/>
        </authorList>
    </citation>
    <scope>NUCLEOTIDE SEQUENCE [LARGE SCALE GENOMIC DNA]</scope>
    <source>
        <strain evidence="6 7">JCM 6486</strain>
    </source>
</reference>
<feature type="transmembrane region" description="Helical" evidence="5">
    <location>
        <begin position="190"/>
        <end position="206"/>
    </location>
</feature>
<keyword evidence="7" id="KW-1185">Reference proteome</keyword>
<evidence type="ECO:0000256" key="1">
    <source>
        <dbReference type="ARBA" id="ARBA00022475"/>
    </source>
</evidence>
<accession>A0ABN1MAL5</accession>
<name>A0ABN1MAL5_9FIRM</name>
<evidence type="ECO:0000256" key="4">
    <source>
        <dbReference type="ARBA" id="ARBA00023136"/>
    </source>
</evidence>
<dbReference type="RefSeq" id="WP_346046990.1">
    <property type="nucleotide sequence ID" value="NZ_BAAACP010000028.1"/>
</dbReference>